<dbReference type="EC" id="1.6.5.4" evidence="7"/>
<comment type="similarity">
    <text evidence="2">Belongs to the FAD-dependent oxidoreductase family.</text>
</comment>
<dbReference type="InterPro" id="IPR023753">
    <property type="entry name" value="FAD/NAD-binding_dom"/>
</dbReference>
<keyword evidence="3" id="KW-0285">Flavoprotein</keyword>
<organism evidence="10">
    <name type="scientific">Auxenochlorella protothecoides</name>
    <name type="common">Green microalga</name>
    <name type="synonym">Chlorella protothecoides</name>
    <dbReference type="NCBI Taxonomy" id="3075"/>
    <lineage>
        <taxon>Eukaryota</taxon>
        <taxon>Viridiplantae</taxon>
        <taxon>Chlorophyta</taxon>
        <taxon>core chlorophytes</taxon>
        <taxon>Trebouxiophyceae</taxon>
        <taxon>Chlorellales</taxon>
        <taxon>Chlorellaceae</taxon>
        <taxon>Auxenochlorella</taxon>
    </lineage>
</organism>
<dbReference type="EMBL" id="GDKF01009778">
    <property type="protein sequence ID" value="JAT68844.1"/>
    <property type="molecule type" value="Transcribed_RNA"/>
</dbReference>
<evidence type="ECO:0000256" key="6">
    <source>
        <dbReference type="ARBA" id="ARBA00023027"/>
    </source>
</evidence>
<dbReference type="Pfam" id="PF21791">
    <property type="entry name" value="MDHAR3-like_C"/>
    <property type="match status" value="1"/>
</dbReference>
<dbReference type="Gene3D" id="3.50.50.60">
    <property type="entry name" value="FAD/NAD(P)-binding domain"/>
    <property type="match status" value="2"/>
</dbReference>
<comment type="cofactor">
    <cofactor evidence="1">
        <name>FAD</name>
        <dbReference type="ChEBI" id="CHEBI:57692"/>
    </cofactor>
</comment>
<dbReference type="PANTHER" id="PTHR43557:SF2">
    <property type="entry name" value="RIESKE DOMAIN-CONTAINING PROTEIN-RELATED"/>
    <property type="match status" value="1"/>
</dbReference>
<protein>
    <recommendedName>
        <fullName evidence="7">monodehydroascorbate reductase (NADH)</fullName>
        <ecNumber evidence="7">1.6.5.4</ecNumber>
    </recommendedName>
</protein>
<keyword evidence="5" id="KW-0560">Oxidoreductase</keyword>
<dbReference type="GO" id="GO:0016656">
    <property type="term" value="F:monodehydroascorbate reductase (NADH) activity"/>
    <property type="evidence" value="ECO:0007669"/>
    <property type="project" value="UniProtKB-EC"/>
</dbReference>
<evidence type="ECO:0000259" key="8">
    <source>
        <dbReference type="Pfam" id="PF07992"/>
    </source>
</evidence>
<evidence type="ECO:0000259" key="9">
    <source>
        <dbReference type="Pfam" id="PF21791"/>
    </source>
</evidence>
<dbReference type="SUPFAM" id="SSF51905">
    <property type="entry name" value="FAD/NAD(P)-binding domain"/>
    <property type="match status" value="1"/>
</dbReference>
<dbReference type="AlphaFoldDB" id="A0A1D1ZPD6"/>
<dbReference type="InterPro" id="IPR050446">
    <property type="entry name" value="FAD-oxidoreductase/Apoptosis"/>
</dbReference>
<dbReference type="PANTHER" id="PTHR43557">
    <property type="entry name" value="APOPTOSIS-INDUCING FACTOR 1"/>
    <property type="match status" value="1"/>
</dbReference>
<evidence type="ECO:0000256" key="4">
    <source>
        <dbReference type="ARBA" id="ARBA00022827"/>
    </source>
</evidence>
<feature type="non-terminal residue" evidence="10">
    <location>
        <position position="1"/>
    </location>
</feature>
<proteinExistence type="inferred from homology"/>
<evidence type="ECO:0000256" key="1">
    <source>
        <dbReference type="ARBA" id="ARBA00001974"/>
    </source>
</evidence>
<dbReference type="Gene3D" id="3.30.390.30">
    <property type="match status" value="1"/>
</dbReference>
<evidence type="ECO:0000256" key="5">
    <source>
        <dbReference type="ARBA" id="ARBA00023002"/>
    </source>
</evidence>
<feature type="domain" description="Monodehydroascorbate reductase 3-like C-terminal" evidence="9">
    <location>
        <begin position="416"/>
        <end position="497"/>
    </location>
</feature>
<gene>
    <name evidence="10" type="ORF">g.12504</name>
</gene>
<dbReference type="PRINTS" id="PR00411">
    <property type="entry name" value="PNDRDTASEI"/>
</dbReference>
<dbReference type="InterPro" id="IPR036188">
    <property type="entry name" value="FAD/NAD-bd_sf"/>
</dbReference>
<dbReference type="PRINTS" id="PR00368">
    <property type="entry name" value="FADPNR"/>
</dbReference>
<keyword evidence="6" id="KW-0520">NAD</keyword>
<name>A0A1D1ZPD6_AUXPR</name>
<accession>A0A1D1ZPD6</accession>
<sequence>NKLLCCGRICHMRRTRSPTLGSVTEAATRFLAGTRRTSDTGHHSATAQRAYLSGNPPVHGKLASNFSMSAASKSFSTVLLGGGVASGYFAREWIKEGGKGSDLAIISDDTVVAYERPALSKAYLFPEGAARLPGFYTSVGVGGERQDPTWYSSHGIEYLTETAIKSADLKNKTLTTEDGTAISFEKLVIGTGARVTRLEDFKTPGADLEGVYYLRKVADADALLEGIAEAKKKGPDVNIVIVGGGYIGMEVGAGLVKHGVNLTLVFPESRLMERLLTPELAGFYEKYYEGKGVKLIKKDLVTALEGTDGKVTTAVLKSGKRLPVDLVVVGTGARPNVELFKGAVDLLEGPPGGIKVDGRLQTSAPGVFAVGDVAAFKPAFTGELTRQEHVTNARLTGAYVAREILTPGTQPEYDYLPFFYSREFDLSWQFYGQSQGDPVHFGDQSSGKFGAYWIKDGTVVGAFLESGSEEENAAIKKVIQTKAKAPSDLQAQGLAFAASL</sequence>
<evidence type="ECO:0000256" key="3">
    <source>
        <dbReference type="ARBA" id="ARBA00022630"/>
    </source>
</evidence>
<dbReference type="InterPro" id="IPR016156">
    <property type="entry name" value="FAD/NAD-linked_Rdtase_dimer_sf"/>
</dbReference>
<dbReference type="InterPro" id="IPR048618">
    <property type="entry name" value="MDHAR3-like_C"/>
</dbReference>
<feature type="domain" description="FAD/NAD(P)-binding" evidence="8">
    <location>
        <begin position="76"/>
        <end position="394"/>
    </location>
</feature>
<dbReference type="Pfam" id="PF07992">
    <property type="entry name" value="Pyr_redox_2"/>
    <property type="match status" value="1"/>
</dbReference>
<keyword evidence="4" id="KW-0274">FAD</keyword>
<evidence type="ECO:0000313" key="10">
    <source>
        <dbReference type="EMBL" id="JAT68844.1"/>
    </source>
</evidence>
<evidence type="ECO:0000256" key="2">
    <source>
        <dbReference type="ARBA" id="ARBA00006442"/>
    </source>
</evidence>
<reference evidence="10" key="1">
    <citation type="submission" date="2015-08" db="EMBL/GenBank/DDBJ databases">
        <authorList>
            <person name="Babu N.S."/>
            <person name="Beckwith C.J."/>
            <person name="Beseler K.G."/>
            <person name="Brison A."/>
            <person name="Carone J.V."/>
            <person name="Caskin T.P."/>
            <person name="Diamond M."/>
            <person name="Durham M.E."/>
            <person name="Foxe J.M."/>
            <person name="Go M."/>
            <person name="Henderson B.A."/>
            <person name="Jones I.B."/>
            <person name="McGettigan J.A."/>
            <person name="Micheletti S.J."/>
            <person name="Nasrallah M.E."/>
            <person name="Ortiz D."/>
            <person name="Piller C.R."/>
            <person name="Privatt S.R."/>
            <person name="Schneider S.L."/>
            <person name="Sharp S."/>
            <person name="Smith T.C."/>
            <person name="Stanton J.D."/>
            <person name="Ullery H.E."/>
            <person name="Wilson R.J."/>
            <person name="Serrano M.G."/>
            <person name="Buck G."/>
            <person name="Lee V."/>
            <person name="Wang Y."/>
            <person name="Carvalho R."/>
            <person name="Voegtly L."/>
            <person name="Shi R."/>
            <person name="Duckworth R."/>
            <person name="Johnson A."/>
            <person name="Loviza R."/>
            <person name="Walstead R."/>
            <person name="Shah Z."/>
            <person name="Kiflezghi M."/>
            <person name="Wade K."/>
            <person name="Ball S.L."/>
            <person name="Bradley K.W."/>
            <person name="Asai D.J."/>
            <person name="Bowman C.A."/>
            <person name="Russell D.A."/>
            <person name="Pope W.H."/>
            <person name="Jacobs-Sera D."/>
            <person name="Hendrix R.W."/>
            <person name="Hatfull G.F."/>
        </authorList>
    </citation>
    <scope>NUCLEOTIDE SEQUENCE</scope>
</reference>
<dbReference type="GO" id="GO:0005737">
    <property type="term" value="C:cytoplasm"/>
    <property type="evidence" value="ECO:0007669"/>
    <property type="project" value="TreeGrafter"/>
</dbReference>
<dbReference type="SUPFAM" id="SSF55424">
    <property type="entry name" value="FAD/NAD-linked reductases, dimerisation (C-terminal) domain"/>
    <property type="match status" value="1"/>
</dbReference>
<evidence type="ECO:0000256" key="7">
    <source>
        <dbReference type="ARBA" id="ARBA00038920"/>
    </source>
</evidence>